<dbReference type="GO" id="GO:0005634">
    <property type="term" value="C:nucleus"/>
    <property type="evidence" value="ECO:0007669"/>
    <property type="project" value="UniProtKB-SubCell"/>
</dbReference>
<evidence type="ECO:0000313" key="3">
    <source>
        <dbReference type="Proteomes" id="UP000801492"/>
    </source>
</evidence>
<dbReference type="GO" id="GO:0006357">
    <property type="term" value="P:regulation of transcription by RNA polymerase II"/>
    <property type="evidence" value="ECO:0007669"/>
    <property type="project" value="InterPro"/>
</dbReference>
<organism evidence="2 3">
    <name type="scientific">Ignelater luminosus</name>
    <name type="common">Cucubano</name>
    <name type="synonym">Pyrophorus luminosus</name>
    <dbReference type="NCBI Taxonomy" id="2038154"/>
    <lineage>
        <taxon>Eukaryota</taxon>
        <taxon>Metazoa</taxon>
        <taxon>Ecdysozoa</taxon>
        <taxon>Arthropoda</taxon>
        <taxon>Hexapoda</taxon>
        <taxon>Insecta</taxon>
        <taxon>Pterygota</taxon>
        <taxon>Neoptera</taxon>
        <taxon>Endopterygota</taxon>
        <taxon>Coleoptera</taxon>
        <taxon>Polyphaga</taxon>
        <taxon>Elateriformia</taxon>
        <taxon>Elateroidea</taxon>
        <taxon>Elateridae</taxon>
        <taxon>Agrypninae</taxon>
        <taxon>Pyrophorini</taxon>
        <taxon>Ignelater</taxon>
    </lineage>
</organism>
<dbReference type="InterPro" id="IPR012337">
    <property type="entry name" value="RNaseH-like_sf"/>
</dbReference>
<comment type="subcellular location">
    <subcellularLocation>
        <location evidence="1">Nucleus</location>
    </subcellularLocation>
</comment>
<evidence type="ECO:0008006" key="4">
    <source>
        <dbReference type="Google" id="ProtNLM"/>
    </source>
</evidence>
<accession>A0A8K0FWZ7</accession>
<reference evidence="2" key="1">
    <citation type="submission" date="2019-08" db="EMBL/GenBank/DDBJ databases">
        <title>The genome of the North American firefly Photinus pyralis.</title>
        <authorList>
            <consortium name="Photinus pyralis genome working group"/>
            <person name="Fallon T.R."/>
            <person name="Sander Lower S.E."/>
            <person name="Weng J.-K."/>
        </authorList>
    </citation>
    <scope>NUCLEOTIDE SEQUENCE</scope>
    <source>
        <strain evidence="2">TRF0915ILg1</strain>
        <tissue evidence="2">Whole body</tissue>
    </source>
</reference>
<comment type="caution">
    <text evidence="2">The sequence shown here is derived from an EMBL/GenBank/DDBJ whole genome shotgun (WGS) entry which is preliminary data.</text>
</comment>
<name>A0A8K0FWZ7_IGNLU</name>
<dbReference type="AlphaFoldDB" id="A0A8K0FWZ7"/>
<evidence type="ECO:0000313" key="2">
    <source>
        <dbReference type="EMBL" id="KAF2882855.1"/>
    </source>
</evidence>
<dbReference type="InterPro" id="IPR009057">
    <property type="entry name" value="Homeodomain-like_sf"/>
</dbReference>
<dbReference type="OrthoDB" id="8032690at2759"/>
<evidence type="ECO:0000256" key="1">
    <source>
        <dbReference type="ARBA" id="ARBA00004123"/>
    </source>
</evidence>
<dbReference type="SUPFAM" id="SSF53098">
    <property type="entry name" value="Ribonuclease H-like"/>
    <property type="match status" value="1"/>
</dbReference>
<sequence>MPKVAQSFSSKLRSWIAPCNIKEEVFTTDGKVVYCNACFKHVGSDRKSQIDVHCTTASHIASLQRNKISKQKLLTNLSSKKDSYFQDMCSAFIRADIPLSKLNCDAFHQFLEKYTGKKTPNESTLRKTYLPDAFNDIMKRIALELKGKYFCIVVDETMDSRGCYIANLLIELNPNSSTKPFLVASQELEKTNYTTVARFINDNLKRLFGEYCFEDKLLLMTSDAAPYVVKAFKSLQIFYSNIIHVTCIVHGLNRIAEKVRELCPAVNILVNNRKKIFLKAPARVEVYRSIMNARPLPNPVVTSNCEELAFIKSYIEFLPDIMEALETRGMTLKDQLKKLSFVEEKLKIVPGKEGKVLQQKFENVFGNNFGLEQMKNFDIGNIPLDMDPFRLSCYTYVPLTSVEVERSFSIFKNILDDRRHSFVDKNLEINSKAIREITENLNVSTSIVFNIIKHYRETENVGVKSRSSGHPRLIAPRHQSLLVKL</sequence>
<proteinExistence type="predicted"/>
<feature type="non-terminal residue" evidence="2">
    <location>
        <position position="485"/>
    </location>
</feature>
<gene>
    <name evidence="2" type="ORF">ILUMI_23367</name>
</gene>
<dbReference type="PANTHER" id="PTHR32344">
    <property type="entry name" value="U1-TYPE DOMAIN-CONTAINING PROTEIN"/>
    <property type="match status" value="1"/>
</dbReference>
<keyword evidence="3" id="KW-1185">Reference proteome</keyword>
<protein>
    <recommendedName>
        <fullName evidence="4">DUF659 domain-containing protein</fullName>
    </recommendedName>
</protein>
<dbReference type="Proteomes" id="UP000801492">
    <property type="component" value="Unassembled WGS sequence"/>
</dbReference>
<dbReference type="InterPro" id="IPR033375">
    <property type="entry name" value="Cggbp1"/>
</dbReference>
<dbReference type="SUPFAM" id="SSF46689">
    <property type="entry name" value="Homeodomain-like"/>
    <property type="match status" value="1"/>
</dbReference>
<dbReference type="GO" id="GO:0003690">
    <property type="term" value="F:double-stranded DNA binding"/>
    <property type="evidence" value="ECO:0007669"/>
    <property type="project" value="InterPro"/>
</dbReference>
<dbReference type="EMBL" id="VTPC01090587">
    <property type="protein sequence ID" value="KAF2882855.1"/>
    <property type="molecule type" value="Genomic_DNA"/>
</dbReference>
<dbReference type="PANTHER" id="PTHR32344:SF1">
    <property type="entry name" value="U1-TYPE DOMAIN-CONTAINING PROTEIN"/>
    <property type="match status" value="1"/>
</dbReference>